<accession>A0AAV4FAC0</accession>
<evidence type="ECO:0000256" key="1">
    <source>
        <dbReference type="PROSITE-ProRule" id="PRU00221"/>
    </source>
</evidence>
<comment type="caution">
    <text evidence="3">The sequence shown here is derived from an EMBL/GenBank/DDBJ whole genome shotgun (WGS) entry which is preliminary data.</text>
</comment>
<dbReference type="InterPro" id="IPR001680">
    <property type="entry name" value="WD40_rpt"/>
</dbReference>
<dbReference type="EMBL" id="BMAT01000604">
    <property type="protein sequence ID" value="GFR69290.1"/>
    <property type="molecule type" value="Genomic_DNA"/>
</dbReference>
<organism evidence="3 4">
    <name type="scientific">Elysia marginata</name>
    <dbReference type="NCBI Taxonomy" id="1093978"/>
    <lineage>
        <taxon>Eukaryota</taxon>
        <taxon>Metazoa</taxon>
        <taxon>Spiralia</taxon>
        <taxon>Lophotrochozoa</taxon>
        <taxon>Mollusca</taxon>
        <taxon>Gastropoda</taxon>
        <taxon>Heterobranchia</taxon>
        <taxon>Euthyneura</taxon>
        <taxon>Panpulmonata</taxon>
        <taxon>Sacoglossa</taxon>
        <taxon>Placobranchoidea</taxon>
        <taxon>Plakobranchidae</taxon>
        <taxon>Elysia</taxon>
    </lineage>
</organism>
<dbReference type="Gene3D" id="2.130.10.10">
    <property type="entry name" value="YVTN repeat-like/Quinoprotein amine dehydrogenase"/>
    <property type="match status" value="1"/>
</dbReference>
<dbReference type="AlphaFoldDB" id="A0AAV4FAC0"/>
<dbReference type="Proteomes" id="UP000762676">
    <property type="component" value="Unassembled WGS sequence"/>
</dbReference>
<feature type="chain" id="PRO_5043763910" evidence="2">
    <location>
        <begin position="16"/>
        <end position="111"/>
    </location>
</feature>
<dbReference type="GO" id="GO:0030621">
    <property type="term" value="F:U4 snRNA binding"/>
    <property type="evidence" value="ECO:0007669"/>
    <property type="project" value="TreeGrafter"/>
</dbReference>
<evidence type="ECO:0000313" key="4">
    <source>
        <dbReference type="Proteomes" id="UP000762676"/>
    </source>
</evidence>
<dbReference type="SUPFAM" id="SSF50978">
    <property type="entry name" value="WD40 repeat-like"/>
    <property type="match status" value="1"/>
</dbReference>
<reference evidence="3 4" key="1">
    <citation type="journal article" date="2021" name="Elife">
        <title>Chloroplast acquisition without the gene transfer in kleptoplastic sea slugs, Plakobranchus ocellatus.</title>
        <authorList>
            <person name="Maeda T."/>
            <person name="Takahashi S."/>
            <person name="Yoshida T."/>
            <person name="Shimamura S."/>
            <person name="Takaki Y."/>
            <person name="Nagai Y."/>
            <person name="Toyoda A."/>
            <person name="Suzuki Y."/>
            <person name="Arimoto A."/>
            <person name="Ishii H."/>
            <person name="Satoh N."/>
            <person name="Nishiyama T."/>
            <person name="Hasebe M."/>
            <person name="Maruyama T."/>
            <person name="Minagawa J."/>
            <person name="Obokata J."/>
            <person name="Shigenobu S."/>
        </authorList>
    </citation>
    <scope>NUCLEOTIDE SEQUENCE [LARGE SCALE GENOMIC DNA]</scope>
</reference>
<evidence type="ECO:0000313" key="3">
    <source>
        <dbReference type="EMBL" id="GFR69290.1"/>
    </source>
</evidence>
<proteinExistence type="predicted"/>
<dbReference type="Pfam" id="PF00400">
    <property type="entry name" value="WD40"/>
    <property type="match status" value="2"/>
</dbReference>
<protein>
    <submittedName>
        <fullName evidence="3">U4/U6 small nuclear ribonucleoprotein Prp4</fullName>
    </submittedName>
</protein>
<dbReference type="SMART" id="SM00320">
    <property type="entry name" value="WD40"/>
    <property type="match status" value="2"/>
</dbReference>
<gene>
    <name evidence="3" type="ORF">ElyMa_000298200</name>
</gene>
<dbReference type="GO" id="GO:0017070">
    <property type="term" value="F:U6 snRNA binding"/>
    <property type="evidence" value="ECO:0007669"/>
    <property type="project" value="TreeGrafter"/>
</dbReference>
<dbReference type="FunFam" id="2.130.10.10:FF:000443">
    <property type="entry name" value="U4/U6 small nuclear ribonucleoprotein Prp4"/>
    <property type="match status" value="1"/>
</dbReference>
<evidence type="ECO:0000256" key="2">
    <source>
        <dbReference type="SAM" id="SignalP"/>
    </source>
</evidence>
<keyword evidence="1" id="KW-0853">WD repeat</keyword>
<feature type="signal peptide" evidence="2">
    <location>
        <begin position="1"/>
        <end position="15"/>
    </location>
</feature>
<name>A0AAV4FAC0_9GAST</name>
<keyword evidence="4" id="KW-1185">Reference proteome</keyword>
<dbReference type="PANTHER" id="PTHR19846:SF0">
    <property type="entry name" value="PRE-MRNA PROCESSING FACTOR 4"/>
    <property type="match status" value="1"/>
</dbReference>
<dbReference type="PANTHER" id="PTHR19846">
    <property type="entry name" value="WD40 REPEAT PROTEIN"/>
    <property type="match status" value="1"/>
</dbReference>
<dbReference type="InterPro" id="IPR036322">
    <property type="entry name" value="WD40_repeat_dom_sf"/>
</dbReference>
<dbReference type="GO" id="GO:0000398">
    <property type="term" value="P:mRNA splicing, via spliceosome"/>
    <property type="evidence" value="ECO:0007669"/>
    <property type="project" value="TreeGrafter"/>
</dbReference>
<keyword evidence="2" id="KW-0732">Signal</keyword>
<dbReference type="GO" id="GO:0046540">
    <property type="term" value="C:U4/U6 x U5 tri-snRNP complex"/>
    <property type="evidence" value="ECO:0007669"/>
    <property type="project" value="TreeGrafter"/>
</dbReference>
<dbReference type="InterPro" id="IPR015943">
    <property type="entry name" value="WD40/YVTN_repeat-like_dom_sf"/>
</dbReference>
<feature type="repeat" description="WD" evidence="1">
    <location>
        <begin position="72"/>
        <end position="103"/>
    </location>
</feature>
<dbReference type="PROSITE" id="PS50082">
    <property type="entry name" value="WD_REPEATS_2"/>
    <property type="match status" value="1"/>
</dbReference>
<keyword evidence="3" id="KW-0687">Ribonucleoprotein</keyword>
<sequence>MDCFLSGLYPTTCWAWVTLLGASSCWHNHQGYRDTQALKPPQAVHGNYLVTASFDSTAKIWAHPTWAPLKTLAGHESRVLGLDISSDLKFMATCSYDRTFKLWVSEHDGGL</sequence>
<dbReference type="PROSITE" id="PS50294">
    <property type="entry name" value="WD_REPEATS_REGION"/>
    <property type="match status" value="1"/>
</dbReference>